<proteinExistence type="inferred from homology"/>
<reference evidence="3 4" key="1">
    <citation type="submission" date="2020-07" db="EMBL/GenBank/DDBJ databases">
        <title>Spirosoma foliorum sp. nov., isolated from the leaves on the Nejang mountain Korea, Republic of.</title>
        <authorList>
            <person name="Ho H."/>
            <person name="Lee Y.-J."/>
            <person name="Nurcahyanto D.-A."/>
            <person name="Kim S.-G."/>
        </authorList>
    </citation>
    <scope>NUCLEOTIDE SEQUENCE [LARGE SCALE GENOMIC DNA]</scope>
    <source>
        <strain evidence="3 4">PL0136</strain>
    </source>
</reference>
<keyword evidence="4" id="KW-1185">Reference proteome</keyword>
<protein>
    <submittedName>
        <fullName evidence="3">SDR family oxidoreductase</fullName>
    </submittedName>
</protein>
<dbReference type="Gene3D" id="3.40.50.720">
    <property type="entry name" value="NAD(P)-binding Rossmann-like Domain"/>
    <property type="match status" value="1"/>
</dbReference>
<evidence type="ECO:0000256" key="1">
    <source>
        <dbReference type="ARBA" id="ARBA00006484"/>
    </source>
</evidence>
<evidence type="ECO:0000313" key="4">
    <source>
        <dbReference type="Proteomes" id="UP000515369"/>
    </source>
</evidence>
<dbReference type="InterPro" id="IPR002347">
    <property type="entry name" value="SDR_fam"/>
</dbReference>
<organism evidence="3 4">
    <name type="scientific">Spirosoma foliorum</name>
    <dbReference type="NCBI Taxonomy" id="2710596"/>
    <lineage>
        <taxon>Bacteria</taxon>
        <taxon>Pseudomonadati</taxon>
        <taxon>Bacteroidota</taxon>
        <taxon>Cytophagia</taxon>
        <taxon>Cytophagales</taxon>
        <taxon>Cytophagaceae</taxon>
        <taxon>Spirosoma</taxon>
    </lineage>
</organism>
<keyword evidence="2" id="KW-0560">Oxidoreductase</keyword>
<dbReference type="AlphaFoldDB" id="A0A7G5H1D2"/>
<dbReference type="SUPFAM" id="SSF51735">
    <property type="entry name" value="NAD(P)-binding Rossmann-fold domains"/>
    <property type="match status" value="1"/>
</dbReference>
<dbReference type="PANTHER" id="PTHR43669">
    <property type="entry name" value="5-KETO-D-GLUCONATE 5-REDUCTASE"/>
    <property type="match status" value="1"/>
</dbReference>
<dbReference type="PANTHER" id="PTHR43669:SF3">
    <property type="entry name" value="ALCOHOL DEHYDROGENASE, PUTATIVE (AFU_ORTHOLOGUE AFUA_3G03445)-RELATED"/>
    <property type="match status" value="1"/>
</dbReference>
<name>A0A7G5H1D2_9BACT</name>
<comment type="similarity">
    <text evidence="1">Belongs to the short-chain dehydrogenases/reductases (SDR) family.</text>
</comment>
<dbReference type="Proteomes" id="UP000515369">
    <property type="component" value="Chromosome"/>
</dbReference>
<dbReference type="KEGG" id="sfol:H3H32_08505"/>
<dbReference type="EMBL" id="CP059732">
    <property type="protein sequence ID" value="QMW04924.1"/>
    <property type="molecule type" value="Genomic_DNA"/>
</dbReference>
<sequence length="249" mass="26121">MDKLKNKVAVITGGGSGIGFATAKEFIANGATVVIFERNKHSIDKATQELGSMSYGIQGDVTNLSDLEKLFTETKSKFGGIDIVFVNVGQGKLAPIADTSETFFDNMMNVNLKGAYFSLQKAIAHLNPNASIIITTSWLNEIGFAGSSLLSASKAALRSVVRVASAELAAQGIRVNAVSPGPIGTPFWSKIGLPDDVLQGAAEAITNQTALKRFGQPDEVAKAVLFLASTDASYITGHEIAVDGGINQV</sequence>
<dbReference type="FunFam" id="3.40.50.720:FF:000084">
    <property type="entry name" value="Short-chain dehydrogenase reductase"/>
    <property type="match status" value="1"/>
</dbReference>
<evidence type="ECO:0000256" key="2">
    <source>
        <dbReference type="ARBA" id="ARBA00023002"/>
    </source>
</evidence>
<evidence type="ECO:0000313" key="3">
    <source>
        <dbReference type="EMBL" id="QMW04924.1"/>
    </source>
</evidence>
<accession>A0A7G5H1D2</accession>
<dbReference type="GO" id="GO:0016491">
    <property type="term" value="F:oxidoreductase activity"/>
    <property type="evidence" value="ECO:0007669"/>
    <property type="project" value="UniProtKB-KW"/>
</dbReference>
<gene>
    <name evidence="3" type="ORF">H3H32_08505</name>
</gene>
<dbReference type="PRINTS" id="PR00081">
    <property type="entry name" value="GDHRDH"/>
</dbReference>
<dbReference type="Pfam" id="PF13561">
    <property type="entry name" value="adh_short_C2"/>
    <property type="match status" value="1"/>
</dbReference>
<dbReference type="InterPro" id="IPR036291">
    <property type="entry name" value="NAD(P)-bd_dom_sf"/>
</dbReference>
<dbReference type="RefSeq" id="WP_182462275.1">
    <property type="nucleotide sequence ID" value="NZ_CP059732.1"/>
</dbReference>